<dbReference type="GeneID" id="117653589"/>
<dbReference type="Proteomes" id="UP000515158">
    <property type="component" value="Unplaced"/>
</dbReference>
<protein>
    <submittedName>
        <fullName evidence="4">Uncharacterized protein LOC117653589</fullName>
    </submittedName>
</protein>
<evidence type="ECO:0000256" key="2">
    <source>
        <dbReference type="SAM" id="MobiDB-lite"/>
    </source>
</evidence>
<dbReference type="KEGG" id="tpal:117653589"/>
<accession>A0A6P9AD85</accession>
<dbReference type="InParanoid" id="A0A6P9AD85"/>
<keyword evidence="3" id="KW-1185">Reference proteome</keyword>
<feature type="coiled-coil region" evidence="1">
    <location>
        <begin position="225"/>
        <end position="255"/>
    </location>
</feature>
<organism evidence="4">
    <name type="scientific">Thrips palmi</name>
    <name type="common">Melon thrips</name>
    <dbReference type="NCBI Taxonomy" id="161013"/>
    <lineage>
        <taxon>Eukaryota</taxon>
        <taxon>Metazoa</taxon>
        <taxon>Ecdysozoa</taxon>
        <taxon>Arthropoda</taxon>
        <taxon>Hexapoda</taxon>
        <taxon>Insecta</taxon>
        <taxon>Pterygota</taxon>
        <taxon>Neoptera</taxon>
        <taxon>Paraneoptera</taxon>
        <taxon>Thysanoptera</taxon>
        <taxon>Terebrantia</taxon>
        <taxon>Thripoidea</taxon>
        <taxon>Thripidae</taxon>
        <taxon>Thrips</taxon>
    </lineage>
</organism>
<keyword evidence="1" id="KW-0175">Coiled coil</keyword>
<evidence type="ECO:0000313" key="3">
    <source>
        <dbReference type="Proteomes" id="UP000515158"/>
    </source>
</evidence>
<name>A0A6P9AD85_THRPL</name>
<proteinExistence type="predicted"/>
<sequence length="264" mass="29470">MNHNNKRKVDVNDNLDSFSVPRVPPPALRNTNVNSRRMSLAAGTLPGHSAPVFAMPAIPTVSAVGSSSSASRRHAEEQQEQLDSVFNSYITTLASKRRVEMSAVNSRRDIAEQLSILLQESVRIKIQKEKEHTKLDELHFLLLSCHMACSFPRLLDETIMRQCVPLQAISACAQSRMNSLRCTQVKPIKDMQKFDKVGESLNELGETFCIPSEIIDNCVNTAGCLRDLEESINVVEEENKSLDQLKDTNHCLLAQNFSSTMKLS</sequence>
<dbReference type="RefSeq" id="XP_034255269.1">
    <property type="nucleotide sequence ID" value="XM_034399378.1"/>
</dbReference>
<evidence type="ECO:0000313" key="4">
    <source>
        <dbReference type="RefSeq" id="XP_034255269.1"/>
    </source>
</evidence>
<gene>
    <name evidence="4" type="primary">LOC117653589</name>
</gene>
<reference evidence="4" key="1">
    <citation type="submission" date="2025-08" db="UniProtKB">
        <authorList>
            <consortium name="RefSeq"/>
        </authorList>
    </citation>
    <scope>IDENTIFICATION</scope>
    <source>
        <tissue evidence="4">Total insect</tissue>
    </source>
</reference>
<evidence type="ECO:0000256" key="1">
    <source>
        <dbReference type="SAM" id="Coils"/>
    </source>
</evidence>
<feature type="region of interest" description="Disordered" evidence="2">
    <location>
        <begin position="1"/>
        <end position="31"/>
    </location>
</feature>
<dbReference type="AlphaFoldDB" id="A0A6P9AD85"/>